<dbReference type="PANTHER" id="PTHR43434:SF24">
    <property type="entry name" value="HYDROLASE-RELATED"/>
    <property type="match status" value="1"/>
</dbReference>
<reference evidence="1 2" key="1">
    <citation type="journal article" date="2006" name="Nat. Biotechnol.">
        <title>Genome sequence of the ubiquitous hydrocarbon-degrading marine bacterium Alcanivorax borkumensis.</title>
        <authorList>
            <person name="Schneiker S."/>
            <person name="Martins dos Santos V.A.P."/>
            <person name="Bartels D."/>
            <person name="Bekel T."/>
            <person name="Brecht M."/>
            <person name="Buhrmester J."/>
            <person name="Chernikova T.N."/>
            <person name="Denaro R."/>
            <person name="Ferrer M."/>
            <person name="Gertler C."/>
            <person name="Goesmann A."/>
            <person name="Golyshina O.V."/>
            <person name="Kaminski F."/>
            <person name="Khachane A.N."/>
            <person name="Lang S."/>
            <person name="Linke B."/>
            <person name="McHardy A.C."/>
            <person name="Meyer F."/>
            <person name="Nechitaylo T."/>
            <person name="Puehler A."/>
            <person name="Regenhardt D."/>
            <person name="Rupp O."/>
            <person name="Sabirova J.S."/>
            <person name="Selbitschka W."/>
            <person name="Yakimov M.M."/>
            <person name="Timmis K.N."/>
            <person name="Vorhoelter F.-J."/>
            <person name="Weidner S."/>
            <person name="Kaiser O."/>
            <person name="Golyshin P.N."/>
        </authorList>
    </citation>
    <scope>NUCLEOTIDE SEQUENCE [LARGE SCALE GENOMIC DNA]</scope>
    <source>
        <strain evidence="2">ATCC 700651 / DSM 11573 / NCIMB 13689 / SK2</strain>
    </source>
</reference>
<accession>Q0VQN8</accession>
<proteinExistence type="predicted"/>
<dbReference type="InterPro" id="IPR041492">
    <property type="entry name" value="HAD_2"/>
</dbReference>
<dbReference type="STRING" id="393595.ABO_1062"/>
<protein>
    <submittedName>
        <fullName evidence="1">Hydrolase, haloacid dehalogenase-like family, putative</fullName>
    </submittedName>
</protein>
<dbReference type="PANTHER" id="PTHR43434">
    <property type="entry name" value="PHOSPHOGLYCOLATE PHOSPHATASE"/>
    <property type="match status" value="1"/>
</dbReference>
<name>Q0VQN8_ALCBS</name>
<dbReference type="NCBIfam" id="TIGR01509">
    <property type="entry name" value="HAD-SF-IA-v3"/>
    <property type="match status" value="1"/>
</dbReference>
<gene>
    <name evidence="1" type="ordered locus">ABO_1062</name>
</gene>
<dbReference type="eggNOG" id="COG0546">
    <property type="taxonomic scope" value="Bacteria"/>
</dbReference>
<dbReference type="NCBIfam" id="TIGR01549">
    <property type="entry name" value="HAD-SF-IA-v1"/>
    <property type="match status" value="1"/>
</dbReference>
<dbReference type="GO" id="GO:0008967">
    <property type="term" value="F:phosphoglycolate phosphatase activity"/>
    <property type="evidence" value="ECO:0007669"/>
    <property type="project" value="TreeGrafter"/>
</dbReference>
<dbReference type="InterPro" id="IPR036412">
    <property type="entry name" value="HAD-like_sf"/>
</dbReference>
<sequence length="229" mass="24832">MSVVRPYDLVIFDWDGTVMDSTGRIVSCMQLAAVDMALPSLADSVVCSIIGLGLPEAIATLYPQLDDAGIVAMRDRYAFHFIAAEQTPSALYPAAEQVLIHLREQGLKLAVATGKSRKGLQRVWGNTGLERYFDASRCADESHSKPHPAMVLELLEAMAVPAERAVVVGDTTYDLEMARAARVDRIGVSYGAHPVEQLLPCEPLAVIDRLDHLLPLVGLAASEFVMESV</sequence>
<dbReference type="GO" id="GO:0005829">
    <property type="term" value="C:cytosol"/>
    <property type="evidence" value="ECO:0007669"/>
    <property type="project" value="TreeGrafter"/>
</dbReference>
<evidence type="ECO:0000313" key="2">
    <source>
        <dbReference type="Proteomes" id="UP000008871"/>
    </source>
</evidence>
<dbReference type="SFLD" id="SFLDG01129">
    <property type="entry name" value="C1.5:_HAD__Beta-PGM__Phosphata"/>
    <property type="match status" value="1"/>
</dbReference>
<dbReference type="AlphaFoldDB" id="Q0VQN8"/>
<keyword evidence="1" id="KW-0378">Hydrolase</keyword>
<dbReference type="EMBL" id="AM286690">
    <property type="protein sequence ID" value="CAL16510.1"/>
    <property type="molecule type" value="Genomic_DNA"/>
</dbReference>
<dbReference type="InterPro" id="IPR050155">
    <property type="entry name" value="HAD-like_hydrolase_sf"/>
</dbReference>
<dbReference type="SUPFAM" id="SSF56784">
    <property type="entry name" value="HAD-like"/>
    <property type="match status" value="1"/>
</dbReference>
<dbReference type="Pfam" id="PF13419">
    <property type="entry name" value="HAD_2"/>
    <property type="match status" value="1"/>
</dbReference>
<evidence type="ECO:0000313" key="1">
    <source>
        <dbReference type="EMBL" id="CAL16510.1"/>
    </source>
</evidence>
<dbReference type="Gene3D" id="3.40.50.1000">
    <property type="entry name" value="HAD superfamily/HAD-like"/>
    <property type="match status" value="1"/>
</dbReference>
<dbReference type="SFLD" id="SFLDG01135">
    <property type="entry name" value="C1.5.6:_HAD__Beta-PGM__Phospha"/>
    <property type="match status" value="1"/>
</dbReference>
<dbReference type="InterPro" id="IPR006439">
    <property type="entry name" value="HAD-SF_hydro_IA"/>
</dbReference>
<dbReference type="GO" id="GO:0006281">
    <property type="term" value="P:DNA repair"/>
    <property type="evidence" value="ECO:0007669"/>
    <property type="project" value="TreeGrafter"/>
</dbReference>
<dbReference type="KEGG" id="abo:ABO_1062"/>
<dbReference type="InterPro" id="IPR023198">
    <property type="entry name" value="PGP-like_dom2"/>
</dbReference>
<keyword evidence="2" id="KW-1185">Reference proteome</keyword>
<dbReference type="OrthoDB" id="9782449at2"/>
<dbReference type="InterPro" id="IPR023214">
    <property type="entry name" value="HAD_sf"/>
</dbReference>
<dbReference type="SFLD" id="SFLDS00003">
    <property type="entry name" value="Haloacid_Dehalogenase"/>
    <property type="match status" value="1"/>
</dbReference>
<organism evidence="1 2">
    <name type="scientific">Alcanivorax borkumensis (strain ATCC 700651 / DSM 11573 / NCIMB 13689 / SK2)</name>
    <dbReference type="NCBI Taxonomy" id="393595"/>
    <lineage>
        <taxon>Bacteria</taxon>
        <taxon>Pseudomonadati</taxon>
        <taxon>Pseudomonadota</taxon>
        <taxon>Gammaproteobacteria</taxon>
        <taxon>Oceanospirillales</taxon>
        <taxon>Alcanivoracaceae</taxon>
        <taxon>Alcanivorax</taxon>
    </lineage>
</organism>
<dbReference type="Gene3D" id="1.10.150.240">
    <property type="entry name" value="Putative phosphatase, domain 2"/>
    <property type="match status" value="1"/>
</dbReference>
<dbReference type="HOGENOM" id="CLU_045011_19_2_6"/>
<dbReference type="RefSeq" id="WP_011588346.1">
    <property type="nucleotide sequence ID" value="NC_008260.1"/>
</dbReference>
<dbReference type="Proteomes" id="UP000008871">
    <property type="component" value="Chromosome"/>
</dbReference>